<keyword evidence="2" id="KW-1185">Reference proteome</keyword>
<evidence type="ECO:0000313" key="1">
    <source>
        <dbReference type="EMBL" id="SJL00841.1"/>
    </source>
</evidence>
<gene>
    <name evidence="1" type="ORF">ARMOST_04155</name>
</gene>
<organism evidence="1 2">
    <name type="scientific">Armillaria ostoyae</name>
    <name type="common">Armillaria root rot fungus</name>
    <dbReference type="NCBI Taxonomy" id="47428"/>
    <lineage>
        <taxon>Eukaryota</taxon>
        <taxon>Fungi</taxon>
        <taxon>Dikarya</taxon>
        <taxon>Basidiomycota</taxon>
        <taxon>Agaricomycotina</taxon>
        <taxon>Agaricomycetes</taxon>
        <taxon>Agaricomycetidae</taxon>
        <taxon>Agaricales</taxon>
        <taxon>Marasmiineae</taxon>
        <taxon>Physalacriaceae</taxon>
        <taxon>Armillaria</taxon>
    </lineage>
</organism>
<protein>
    <submittedName>
        <fullName evidence="1">Uncharacterized protein</fullName>
    </submittedName>
</protein>
<accession>A0A284QWL9</accession>
<sequence length="91" mass="10330">MEDSPQEVNHYVSSAAVDVLGNDSIIKGCCSKDTLFVTSEFYKRTTRTSGVGKTQLTECDLVLSYCARWDYDCFEIMALLALYYFLQVIFT</sequence>
<proteinExistence type="predicted"/>
<dbReference type="Proteomes" id="UP000219338">
    <property type="component" value="Unassembled WGS sequence"/>
</dbReference>
<evidence type="ECO:0000313" key="2">
    <source>
        <dbReference type="Proteomes" id="UP000219338"/>
    </source>
</evidence>
<name>A0A284QWL9_ARMOS</name>
<dbReference type="AlphaFoldDB" id="A0A284QWL9"/>
<dbReference type="EMBL" id="FUEG01000002">
    <property type="protein sequence ID" value="SJL00841.1"/>
    <property type="molecule type" value="Genomic_DNA"/>
</dbReference>
<reference evidence="2" key="1">
    <citation type="journal article" date="2017" name="Nat. Ecol. Evol.">
        <title>Genome expansion and lineage-specific genetic innovations in the forest pathogenic fungi Armillaria.</title>
        <authorList>
            <person name="Sipos G."/>
            <person name="Prasanna A.N."/>
            <person name="Walter M.C."/>
            <person name="O'Connor E."/>
            <person name="Balint B."/>
            <person name="Krizsan K."/>
            <person name="Kiss B."/>
            <person name="Hess J."/>
            <person name="Varga T."/>
            <person name="Slot J."/>
            <person name="Riley R."/>
            <person name="Boka B."/>
            <person name="Rigling D."/>
            <person name="Barry K."/>
            <person name="Lee J."/>
            <person name="Mihaltcheva S."/>
            <person name="LaButti K."/>
            <person name="Lipzen A."/>
            <person name="Waldron R."/>
            <person name="Moloney N.M."/>
            <person name="Sperisen C."/>
            <person name="Kredics L."/>
            <person name="Vagvoelgyi C."/>
            <person name="Patrignani A."/>
            <person name="Fitzpatrick D."/>
            <person name="Nagy I."/>
            <person name="Doyle S."/>
            <person name="Anderson J.B."/>
            <person name="Grigoriev I.V."/>
            <person name="Gueldener U."/>
            <person name="Muensterkoetter M."/>
            <person name="Nagy L.G."/>
        </authorList>
    </citation>
    <scope>NUCLEOTIDE SEQUENCE [LARGE SCALE GENOMIC DNA]</scope>
    <source>
        <strain evidence="2">C18/9</strain>
    </source>
</reference>